<dbReference type="PANTHER" id="PTHR11461:SF165">
    <property type="entry name" value="ALPHA-1-ANTITRYPSIN"/>
    <property type="match status" value="1"/>
</dbReference>
<evidence type="ECO:0000256" key="3">
    <source>
        <dbReference type="ARBA" id="ARBA00022729"/>
    </source>
</evidence>
<dbReference type="Proteomes" id="UP000472272">
    <property type="component" value="Chromosome 1"/>
</dbReference>
<dbReference type="InterPro" id="IPR023796">
    <property type="entry name" value="Serpin_dom"/>
</dbReference>
<dbReference type="InterPro" id="IPR042178">
    <property type="entry name" value="Serpin_sf_1"/>
</dbReference>
<evidence type="ECO:0000313" key="7">
    <source>
        <dbReference type="Ensembl" id="ENSPMRP00000004232.1"/>
    </source>
</evidence>
<dbReference type="PANTHER" id="PTHR11461">
    <property type="entry name" value="SERINE PROTEASE INHIBITOR, SERPIN"/>
    <property type="match status" value="1"/>
</dbReference>
<evidence type="ECO:0000313" key="8">
    <source>
        <dbReference type="Proteomes" id="UP000472272"/>
    </source>
</evidence>
<accession>A0A670HYM0</accession>
<dbReference type="GO" id="GO:0005615">
    <property type="term" value="C:extracellular space"/>
    <property type="evidence" value="ECO:0007669"/>
    <property type="project" value="InterPro"/>
</dbReference>
<evidence type="ECO:0000256" key="5">
    <source>
        <dbReference type="ARBA" id="ARBA00023180"/>
    </source>
</evidence>
<proteinExistence type="inferred from homology"/>
<keyword evidence="4" id="KW-0722">Serine protease inhibitor</keyword>
<keyword evidence="2" id="KW-0646">Protease inhibitor</keyword>
<reference evidence="7" key="2">
    <citation type="submission" date="2025-08" db="UniProtKB">
        <authorList>
            <consortium name="Ensembl"/>
        </authorList>
    </citation>
    <scope>IDENTIFICATION</scope>
</reference>
<dbReference type="InterPro" id="IPR023795">
    <property type="entry name" value="Serpin_CS"/>
</dbReference>
<dbReference type="InterPro" id="IPR000215">
    <property type="entry name" value="Serpin_fam"/>
</dbReference>
<comment type="similarity">
    <text evidence="1">Belongs to the serpin family.</text>
</comment>
<dbReference type="GO" id="GO:0004867">
    <property type="term" value="F:serine-type endopeptidase inhibitor activity"/>
    <property type="evidence" value="ECO:0007669"/>
    <property type="project" value="UniProtKB-KW"/>
</dbReference>
<dbReference type="SUPFAM" id="SSF56574">
    <property type="entry name" value="Serpins"/>
    <property type="match status" value="1"/>
</dbReference>
<dbReference type="InterPro" id="IPR036186">
    <property type="entry name" value="Serpin_sf"/>
</dbReference>
<dbReference type="Pfam" id="PF00079">
    <property type="entry name" value="Serpin"/>
    <property type="match status" value="1"/>
</dbReference>
<dbReference type="PROSITE" id="PS00284">
    <property type="entry name" value="SERPIN"/>
    <property type="match status" value="1"/>
</dbReference>
<evidence type="ECO:0000256" key="2">
    <source>
        <dbReference type="ARBA" id="ARBA00022690"/>
    </source>
</evidence>
<name>A0A670HYM0_PODMU</name>
<sequence>YTVVIVLHLPKLMIRGRYDLIEILSRMGITELFTDQADLSGITGKPEVKVTKAIHQAYLNVHENGTEAAAVTFIEIGPTSLPPEIKLNHPFMLLIMDWLTEAILFLGKVADPTKN</sequence>
<dbReference type="AlphaFoldDB" id="A0A670HYM0"/>
<feature type="domain" description="Serpin" evidence="6">
    <location>
        <begin position="7"/>
        <end position="112"/>
    </location>
</feature>
<dbReference type="Gene3D" id="2.10.310.10">
    <property type="entry name" value="Serpins superfamily"/>
    <property type="match status" value="1"/>
</dbReference>
<keyword evidence="3" id="KW-0732">Signal</keyword>
<dbReference type="Gene3D" id="3.30.497.10">
    <property type="entry name" value="Antithrombin, subunit I, domain 2"/>
    <property type="match status" value="1"/>
</dbReference>
<organism evidence="7 8">
    <name type="scientific">Podarcis muralis</name>
    <name type="common">Wall lizard</name>
    <name type="synonym">Lacerta muralis</name>
    <dbReference type="NCBI Taxonomy" id="64176"/>
    <lineage>
        <taxon>Eukaryota</taxon>
        <taxon>Metazoa</taxon>
        <taxon>Chordata</taxon>
        <taxon>Craniata</taxon>
        <taxon>Vertebrata</taxon>
        <taxon>Euteleostomi</taxon>
        <taxon>Lepidosauria</taxon>
        <taxon>Squamata</taxon>
        <taxon>Bifurcata</taxon>
        <taxon>Unidentata</taxon>
        <taxon>Episquamata</taxon>
        <taxon>Laterata</taxon>
        <taxon>Lacertibaenia</taxon>
        <taxon>Lacertidae</taxon>
        <taxon>Podarcis</taxon>
    </lineage>
</organism>
<evidence type="ECO:0000259" key="6">
    <source>
        <dbReference type="Pfam" id="PF00079"/>
    </source>
</evidence>
<evidence type="ECO:0000256" key="1">
    <source>
        <dbReference type="ARBA" id="ARBA00009500"/>
    </source>
</evidence>
<dbReference type="Ensembl" id="ENSPMRT00000004518.1">
    <property type="protein sequence ID" value="ENSPMRP00000004232.1"/>
    <property type="gene ID" value="ENSPMRG00000002901.1"/>
</dbReference>
<reference evidence="7 8" key="1">
    <citation type="journal article" date="2019" name="Proc. Natl. Acad. Sci. U.S.A.">
        <title>Regulatory changes in pterin and carotenoid genes underlie balanced color polymorphisms in the wall lizard.</title>
        <authorList>
            <person name="Andrade P."/>
            <person name="Pinho C."/>
            <person name="Perez I de Lanuza G."/>
            <person name="Afonso S."/>
            <person name="Brejcha J."/>
            <person name="Rubin C.J."/>
            <person name="Wallerman O."/>
            <person name="Pereira P."/>
            <person name="Sabatino S.J."/>
            <person name="Bellati A."/>
            <person name="Pellitteri-Rosa D."/>
            <person name="Bosakova Z."/>
            <person name="Bunikis I."/>
            <person name="Carretero M.A."/>
            <person name="Feiner N."/>
            <person name="Marsik P."/>
            <person name="Pauperio F."/>
            <person name="Salvi D."/>
            <person name="Soler L."/>
            <person name="While G.M."/>
            <person name="Uller T."/>
            <person name="Font E."/>
            <person name="Andersson L."/>
            <person name="Carneiro M."/>
        </authorList>
    </citation>
    <scope>NUCLEOTIDE SEQUENCE</scope>
</reference>
<dbReference type="GeneTree" id="ENSGT00940000164389"/>
<dbReference type="FunFam" id="2.10.310.10:FF:000001">
    <property type="entry name" value="Serpin family A member 1"/>
    <property type="match status" value="1"/>
</dbReference>
<reference evidence="7" key="3">
    <citation type="submission" date="2025-09" db="UniProtKB">
        <authorList>
            <consortium name="Ensembl"/>
        </authorList>
    </citation>
    <scope>IDENTIFICATION</scope>
</reference>
<keyword evidence="8" id="KW-1185">Reference proteome</keyword>
<keyword evidence="5" id="KW-0325">Glycoprotein</keyword>
<evidence type="ECO:0000256" key="4">
    <source>
        <dbReference type="ARBA" id="ARBA00022900"/>
    </source>
</evidence>
<dbReference type="OMA" id="HENNSIF"/>
<protein>
    <recommendedName>
        <fullName evidence="6">Serpin domain-containing protein</fullName>
    </recommendedName>
</protein>